<sequence>MQHLEELKEFARLHARGQGMAPGHAAEVLDRIANDTVGDPASWAAVWTTEGKVAAARGDLLDACRHYALARFPYHADDDRILAQQLCVDSFDRWRQTQQGIERLEFTTPYGSFAAWASGLDEQRPRPLLIVMGGIVSVKEQWAPLLPKLRKLGFATVVTELPGVGENTLRYQPDSWLMVNFLLDRLAGRAKVTDTSLLALSFSGHLALRAAAQDSRITRILTVGAPVADFFADEAWWPRVPGITADTLRRLTGADSLDELRALLPEFALTPQELRRVRIPVRYVVSSRDEIIPAREQALLRRSPGDVRFKVFDDVHGSPAHLGAMRRWLFSSLLVLRLRGARGATAPDPVVPSDSPHSSGSPDPIGIPHAHGPHGSTDPLDERPRHE</sequence>
<feature type="region of interest" description="Disordered" evidence="1">
    <location>
        <begin position="344"/>
        <end position="387"/>
    </location>
</feature>
<reference evidence="2" key="1">
    <citation type="submission" date="2024-07" db="EMBL/GenBank/DDBJ databases">
        <authorList>
            <person name="Yu S.T."/>
        </authorList>
    </citation>
    <scope>NUCLEOTIDE SEQUENCE</scope>
    <source>
        <strain evidence="2">R21</strain>
    </source>
</reference>
<dbReference type="AlphaFoldDB" id="A0AB39PD06"/>
<gene>
    <name evidence="2" type="ORF">AB5J56_28275</name>
</gene>
<evidence type="ECO:0000313" key="2">
    <source>
        <dbReference type="EMBL" id="XDQ28347.1"/>
    </source>
</evidence>
<name>A0AB39PD06_9ACTN</name>
<keyword evidence="2" id="KW-0378">Hydrolase</keyword>
<accession>A0AB39PD06</accession>
<dbReference type="GO" id="GO:0016787">
    <property type="term" value="F:hydrolase activity"/>
    <property type="evidence" value="ECO:0007669"/>
    <property type="project" value="UniProtKB-KW"/>
</dbReference>
<dbReference type="RefSeq" id="WP_369236291.1">
    <property type="nucleotide sequence ID" value="NZ_CP163435.1"/>
</dbReference>
<dbReference type="SUPFAM" id="SSF53474">
    <property type="entry name" value="alpha/beta-Hydrolases"/>
    <property type="match status" value="1"/>
</dbReference>
<protein>
    <submittedName>
        <fullName evidence="2">Alpha/beta hydrolase</fullName>
    </submittedName>
</protein>
<feature type="compositionally biased region" description="Low complexity" evidence="1">
    <location>
        <begin position="344"/>
        <end position="369"/>
    </location>
</feature>
<evidence type="ECO:0000256" key="1">
    <source>
        <dbReference type="SAM" id="MobiDB-lite"/>
    </source>
</evidence>
<dbReference type="Gene3D" id="3.40.50.1820">
    <property type="entry name" value="alpha/beta hydrolase"/>
    <property type="match status" value="1"/>
</dbReference>
<organism evidence="2">
    <name type="scientific">Streptomyces sp. R21</name>
    <dbReference type="NCBI Taxonomy" id="3238627"/>
    <lineage>
        <taxon>Bacteria</taxon>
        <taxon>Bacillati</taxon>
        <taxon>Actinomycetota</taxon>
        <taxon>Actinomycetes</taxon>
        <taxon>Kitasatosporales</taxon>
        <taxon>Streptomycetaceae</taxon>
        <taxon>Streptomyces</taxon>
    </lineage>
</organism>
<dbReference type="EMBL" id="CP163435">
    <property type="protein sequence ID" value="XDQ28347.1"/>
    <property type="molecule type" value="Genomic_DNA"/>
</dbReference>
<proteinExistence type="predicted"/>
<dbReference type="InterPro" id="IPR029058">
    <property type="entry name" value="AB_hydrolase_fold"/>
</dbReference>